<keyword evidence="1" id="KW-0547">Nucleotide-binding</keyword>
<dbReference type="RefSeq" id="WP_345386290.1">
    <property type="nucleotide sequence ID" value="NZ_BAABHG010000001.1"/>
</dbReference>
<sequence>MSAREAGSPALASTIERALAGTARIALVRGVAGIGRTRLLDTTASALRARSRVLPVRCGDLGEVADFGVVRALFRPVRALVENDRARDDVARRAVAGLYSPNGFAGSVTLDDAYPALQGLYWLAASLLAERPLTLVVDDAELCDEPSMWWLDFLLRRADRSPLLVLLSRRTGRTGPGAEGLGGLAADPRCAVVDLHPRTVPQVHEILCASFPAAPDSVFTAACAQASGGNPRALRQLIEKLRAECVPPDAAGASRVAELSGEVVAPMVAARLEGQPGHVVEVARAAAILGARNLDLVPELSGVPPRLVDGARWVLRELGLGSGASGDLGSEVLRSAVLGCLTPRELAGCRARAARLLNEAGRPGVDVAEQLVHVPGRTEPWMTDVLRAAAGQELGRGHPEAALRYLRRALDGDDGTSRTALLLETVEPLGRIDPAEALRVVRAVLAEVSDPVARARIGITAGRLGVRAGRAAEVVPLLAGTLDGLRAGLPAEPDEARRELLRAAEAALLLTSVTSESTVDVAMRRARELTRPKGDTDAERSLLAGLAVVALRRGEPAAEAAGLARAALGEAGDGPAGLAQLCAGEVLLAADDVDGAQEALTRLVDGSRRVDPWMYLHGLAARALLRYRTGELARATVDVDTAERFRHDVGQWCSAVDLVRALLLLERGETGEAEAAFDRFDEREEERFLFVRAVFLDVRGRIRLARGDLRGALACFEQGAQPADRPAGSLTEPLRVEVLAALGERDRAVELAERELAAARRWRTPRAHGVAVRSAGIAAGGARGVELLEEAAGVLAGSPARLELARTEFLLARALLAAGDREGARKYARRALNLGTSCGAVALAADAKAVLKAAGGRARSIPSTELSGMRTEILTATECRVAELAVRGRRNNEIAETLFVSPRTVEFHLRNIYRKLGVADRKDLAARLRPVAGAENSPH</sequence>
<accession>A0ABW5GSI0</accession>
<evidence type="ECO:0000313" key="4">
    <source>
        <dbReference type="EMBL" id="MFD2463863.1"/>
    </source>
</evidence>
<gene>
    <name evidence="4" type="ORF">ACFSYJ_34970</name>
</gene>
<dbReference type="PANTHER" id="PTHR16305:SF35">
    <property type="entry name" value="TRANSCRIPTIONAL ACTIVATOR DOMAIN"/>
    <property type="match status" value="1"/>
</dbReference>
<dbReference type="Pfam" id="PF00196">
    <property type="entry name" value="GerE"/>
    <property type="match status" value="1"/>
</dbReference>
<dbReference type="SUPFAM" id="SSF46894">
    <property type="entry name" value="C-terminal effector domain of the bipartite response regulators"/>
    <property type="match status" value="1"/>
</dbReference>
<dbReference type="PRINTS" id="PR00038">
    <property type="entry name" value="HTHLUXR"/>
</dbReference>
<keyword evidence="5" id="KW-1185">Reference proteome</keyword>
<dbReference type="InterPro" id="IPR000792">
    <property type="entry name" value="Tscrpt_reg_LuxR_C"/>
</dbReference>
<dbReference type="PANTHER" id="PTHR16305">
    <property type="entry name" value="TESTICULAR SOLUBLE ADENYLYL CYCLASE"/>
    <property type="match status" value="1"/>
</dbReference>
<evidence type="ECO:0000256" key="1">
    <source>
        <dbReference type="ARBA" id="ARBA00022741"/>
    </source>
</evidence>
<reference evidence="5" key="1">
    <citation type="journal article" date="2019" name="Int. J. Syst. Evol. Microbiol.">
        <title>The Global Catalogue of Microorganisms (GCM) 10K type strain sequencing project: providing services to taxonomists for standard genome sequencing and annotation.</title>
        <authorList>
            <consortium name="The Broad Institute Genomics Platform"/>
            <consortium name="The Broad Institute Genome Sequencing Center for Infectious Disease"/>
            <person name="Wu L."/>
            <person name="Ma J."/>
        </authorList>
    </citation>
    <scope>NUCLEOTIDE SEQUENCE [LARGE SCALE GENOMIC DNA]</scope>
    <source>
        <strain evidence="5">CGMCC 4.7643</strain>
    </source>
</reference>
<dbReference type="InterPro" id="IPR041664">
    <property type="entry name" value="AAA_16"/>
</dbReference>
<name>A0ABW5GSI0_9PSEU</name>
<dbReference type="PROSITE" id="PS00622">
    <property type="entry name" value="HTH_LUXR_1"/>
    <property type="match status" value="1"/>
</dbReference>
<dbReference type="EMBL" id="JBHUKU010000022">
    <property type="protein sequence ID" value="MFD2463863.1"/>
    <property type="molecule type" value="Genomic_DNA"/>
</dbReference>
<dbReference type="SUPFAM" id="SSF52540">
    <property type="entry name" value="P-loop containing nucleoside triphosphate hydrolases"/>
    <property type="match status" value="1"/>
</dbReference>
<dbReference type="Proteomes" id="UP001597419">
    <property type="component" value="Unassembled WGS sequence"/>
</dbReference>
<dbReference type="InterPro" id="IPR036388">
    <property type="entry name" value="WH-like_DNA-bd_sf"/>
</dbReference>
<keyword evidence="2" id="KW-0067">ATP-binding</keyword>
<dbReference type="SMART" id="SM00421">
    <property type="entry name" value="HTH_LUXR"/>
    <property type="match status" value="1"/>
</dbReference>
<organism evidence="4 5">
    <name type="scientific">Amycolatopsis samaneae</name>
    <dbReference type="NCBI Taxonomy" id="664691"/>
    <lineage>
        <taxon>Bacteria</taxon>
        <taxon>Bacillati</taxon>
        <taxon>Actinomycetota</taxon>
        <taxon>Actinomycetes</taxon>
        <taxon>Pseudonocardiales</taxon>
        <taxon>Pseudonocardiaceae</taxon>
        <taxon>Amycolatopsis</taxon>
    </lineage>
</organism>
<dbReference type="PROSITE" id="PS50043">
    <property type="entry name" value="HTH_LUXR_2"/>
    <property type="match status" value="1"/>
</dbReference>
<dbReference type="Gene3D" id="1.25.40.10">
    <property type="entry name" value="Tetratricopeptide repeat domain"/>
    <property type="match status" value="1"/>
</dbReference>
<dbReference type="Gene3D" id="1.10.10.10">
    <property type="entry name" value="Winged helix-like DNA-binding domain superfamily/Winged helix DNA-binding domain"/>
    <property type="match status" value="1"/>
</dbReference>
<comment type="caution">
    <text evidence="4">The sequence shown here is derived from an EMBL/GenBank/DDBJ whole genome shotgun (WGS) entry which is preliminary data.</text>
</comment>
<evidence type="ECO:0000259" key="3">
    <source>
        <dbReference type="PROSITE" id="PS50043"/>
    </source>
</evidence>
<evidence type="ECO:0000256" key="2">
    <source>
        <dbReference type="ARBA" id="ARBA00022840"/>
    </source>
</evidence>
<dbReference type="SUPFAM" id="SSF48452">
    <property type="entry name" value="TPR-like"/>
    <property type="match status" value="1"/>
</dbReference>
<proteinExistence type="predicted"/>
<dbReference type="InterPro" id="IPR027417">
    <property type="entry name" value="P-loop_NTPase"/>
</dbReference>
<dbReference type="InterPro" id="IPR016032">
    <property type="entry name" value="Sig_transdc_resp-reg_C-effctor"/>
</dbReference>
<evidence type="ECO:0000313" key="5">
    <source>
        <dbReference type="Proteomes" id="UP001597419"/>
    </source>
</evidence>
<feature type="domain" description="HTH luxR-type" evidence="3">
    <location>
        <begin position="867"/>
        <end position="932"/>
    </location>
</feature>
<dbReference type="CDD" id="cd06170">
    <property type="entry name" value="LuxR_C_like"/>
    <property type="match status" value="1"/>
</dbReference>
<dbReference type="InterPro" id="IPR011990">
    <property type="entry name" value="TPR-like_helical_dom_sf"/>
</dbReference>
<dbReference type="Pfam" id="PF13191">
    <property type="entry name" value="AAA_16"/>
    <property type="match status" value="1"/>
</dbReference>
<protein>
    <submittedName>
        <fullName evidence="4">LuxR C-terminal-related transcriptional regulator</fullName>
    </submittedName>
</protein>